<gene>
    <name evidence="1" type="ORF">LOD99_7929</name>
</gene>
<evidence type="ECO:0000313" key="2">
    <source>
        <dbReference type="Proteomes" id="UP001165289"/>
    </source>
</evidence>
<protein>
    <submittedName>
        <fullName evidence="1">Histone-lysine N-methyltransferase SETMAR-like</fullName>
    </submittedName>
</protein>
<dbReference type="InterPro" id="IPR036397">
    <property type="entry name" value="RNaseH_sf"/>
</dbReference>
<dbReference type="GO" id="GO:0003676">
    <property type="term" value="F:nucleic acid binding"/>
    <property type="evidence" value="ECO:0007669"/>
    <property type="project" value="InterPro"/>
</dbReference>
<dbReference type="PANTHER" id="PTHR46060">
    <property type="entry name" value="MARINER MOS1 TRANSPOSASE-LIKE PROTEIN"/>
    <property type="match status" value="1"/>
</dbReference>
<dbReference type="AlphaFoldDB" id="A0AAV7JIG7"/>
<sequence length="280" mass="31958">MRSGRPADAVNPENIQKVKKIIKDERRIMIYGIMSHLDISRGSLHAILHEHLLVRKVAARWIPLKISEGQITTRVDWCKFMIRKFDHGRSKLLNTLITGDEAWIYQYDPETKQQTSVWLFPDDDPPQKLRRARSGHKEGVASFISQKGHVPTVPLIEQKTDCELRPIFLCAAKELEAIIRTFMVDIINPEIYEHGECISIEGGLVIVDIVRSIFDWKMSAILSGAGGASCILYTATHKDLKDRELITDGFSINRKLTDAAQLFLDIDDIIHSLHFLQTMF</sequence>
<evidence type="ECO:0000313" key="1">
    <source>
        <dbReference type="EMBL" id="KAI6648703.1"/>
    </source>
</evidence>
<comment type="caution">
    <text evidence="1">The sequence shown here is derived from an EMBL/GenBank/DDBJ whole genome shotgun (WGS) entry which is preliminary data.</text>
</comment>
<dbReference type="InterPro" id="IPR052709">
    <property type="entry name" value="Transposase-MT_Hybrid"/>
</dbReference>
<dbReference type="Gene3D" id="3.30.420.10">
    <property type="entry name" value="Ribonuclease H-like superfamily/Ribonuclease H"/>
    <property type="match status" value="1"/>
</dbReference>
<dbReference type="EMBL" id="JAKMXF010000327">
    <property type="protein sequence ID" value="KAI6648703.1"/>
    <property type="molecule type" value="Genomic_DNA"/>
</dbReference>
<name>A0AAV7JIG7_9METZ</name>
<keyword evidence="2" id="KW-1185">Reference proteome</keyword>
<organism evidence="1 2">
    <name type="scientific">Oopsacas minuta</name>
    <dbReference type="NCBI Taxonomy" id="111878"/>
    <lineage>
        <taxon>Eukaryota</taxon>
        <taxon>Metazoa</taxon>
        <taxon>Porifera</taxon>
        <taxon>Hexactinellida</taxon>
        <taxon>Hexasterophora</taxon>
        <taxon>Lyssacinosida</taxon>
        <taxon>Leucopsacidae</taxon>
        <taxon>Oopsacas</taxon>
    </lineage>
</organism>
<proteinExistence type="predicted"/>
<dbReference type="Proteomes" id="UP001165289">
    <property type="component" value="Unassembled WGS sequence"/>
</dbReference>
<dbReference type="PANTHER" id="PTHR46060:SF1">
    <property type="entry name" value="MARINER MOS1 TRANSPOSASE-LIKE PROTEIN"/>
    <property type="match status" value="1"/>
</dbReference>
<accession>A0AAV7JIG7</accession>
<reference evidence="1 2" key="1">
    <citation type="journal article" date="2023" name="BMC Biol.">
        <title>The compact genome of the sponge Oopsacas minuta (Hexactinellida) is lacking key metazoan core genes.</title>
        <authorList>
            <person name="Santini S."/>
            <person name="Schenkelaars Q."/>
            <person name="Jourda C."/>
            <person name="Duchesne M."/>
            <person name="Belahbib H."/>
            <person name="Rocher C."/>
            <person name="Selva M."/>
            <person name="Riesgo A."/>
            <person name="Vervoort M."/>
            <person name="Leys S.P."/>
            <person name="Kodjabachian L."/>
            <person name="Le Bivic A."/>
            <person name="Borchiellini C."/>
            <person name="Claverie J.M."/>
            <person name="Renard E."/>
        </authorList>
    </citation>
    <scope>NUCLEOTIDE SEQUENCE [LARGE SCALE GENOMIC DNA]</scope>
    <source>
        <strain evidence="1">SPO-2</strain>
    </source>
</reference>